<dbReference type="AlphaFoldDB" id="A0A0V1I8V7"/>
<dbReference type="EMBL" id="JYDP01000001">
    <property type="protein sequence ID" value="KRZ19259.1"/>
    <property type="molecule type" value="Genomic_DNA"/>
</dbReference>
<keyword evidence="4" id="KW-1185">Reference proteome</keyword>
<keyword evidence="1" id="KW-0472">Membrane</keyword>
<feature type="signal peptide" evidence="2">
    <location>
        <begin position="1"/>
        <end position="16"/>
    </location>
</feature>
<reference evidence="3" key="1">
    <citation type="submission" date="2015-01" db="EMBL/GenBank/DDBJ databases">
        <title>Evolution of Trichinella species and genotypes.</title>
        <authorList>
            <person name="Korhonen P.K."/>
            <person name="Edoardo P."/>
            <person name="Giuseppe L.R."/>
            <person name="Gasser R.B."/>
        </authorList>
    </citation>
    <scope>NUCLEOTIDE SEQUENCE [LARGE SCALE GENOMIC DNA]</scope>
    <source>
        <strain evidence="3">ISS1029</strain>
    </source>
</reference>
<protein>
    <recommendedName>
        <fullName evidence="5">EGF-like domain-containing protein</fullName>
    </recommendedName>
</protein>
<evidence type="ECO:0008006" key="5">
    <source>
        <dbReference type="Google" id="ProtNLM"/>
    </source>
</evidence>
<evidence type="ECO:0000313" key="4">
    <source>
        <dbReference type="Proteomes" id="UP000055024"/>
    </source>
</evidence>
<dbReference type="Proteomes" id="UP000055024">
    <property type="component" value="Unassembled WGS sequence"/>
</dbReference>
<organism evidence="3 4">
    <name type="scientific">Trichinella zimbabwensis</name>
    <dbReference type="NCBI Taxonomy" id="268475"/>
    <lineage>
        <taxon>Eukaryota</taxon>
        <taxon>Metazoa</taxon>
        <taxon>Ecdysozoa</taxon>
        <taxon>Nematoda</taxon>
        <taxon>Enoplea</taxon>
        <taxon>Dorylaimia</taxon>
        <taxon>Trichinellida</taxon>
        <taxon>Trichinellidae</taxon>
        <taxon>Trichinella</taxon>
    </lineage>
</organism>
<evidence type="ECO:0000313" key="3">
    <source>
        <dbReference type="EMBL" id="KRZ19259.1"/>
    </source>
</evidence>
<proteinExistence type="predicted"/>
<evidence type="ECO:0000256" key="2">
    <source>
        <dbReference type="SAM" id="SignalP"/>
    </source>
</evidence>
<sequence>MMAWFVMLLFFNVGYQVLVNVANGQRARRITNNLPYLQHQTEVVCHQNCVGQHDLGCYRVFLNVAGYVCRCQPNYFASSQICQQECQSEQFWNRLFYGECVSAPTLFHGSCSLTCLYRLRGWTIFVIVLLSLGAGSALMFGPAMFFISYRYLRLLRRHKRYLETRLIPFIFHNQNSESKEPPPANNGNVALGTQEPVVQVVQ</sequence>
<keyword evidence="1" id="KW-0812">Transmembrane</keyword>
<keyword evidence="2" id="KW-0732">Signal</keyword>
<feature type="chain" id="PRO_5006879777" description="EGF-like domain-containing protein" evidence="2">
    <location>
        <begin position="17"/>
        <end position="202"/>
    </location>
</feature>
<keyword evidence="1" id="KW-1133">Transmembrane helix</keyword>
<accession>A0A0V1I8V7</accession>
<dbReference type="OrthoDB" id="5914262at2759"/>
<name>A0A0V1I8V7_9BILA</name>
<gene>
    <name evidence="3" type="ORF">T11_2517</name>
</gene>
<comment type="caution">
    <text evidence="3">The sequence shown here is derived from an EMBL/GenBank/DDBJ whole genome shotgun (WGS) entry which is preliminary data.</text>
</comment>
<evidence type="ECO:0000256" key="1">
    <source>
        <dbReference type="SAM" id="Phobius"/>
    </source>
</evidence>
<feature type="transmembrane region" description="Helical" evidence="1">
    <location>
        <begin position="122"/>
        <end position="152"/>
    </location>
</feature>